<dbReference type="InterPro" id="IPR017945">
    <property type="entry name" value="DHBP_synth_RibB-like_a/b_dom"/>
</dbReference>
<dbReference type="STRING" id="1405.B7492_28555"/>
<dbReference type="InterPro" id="IPR010923">
    <property type="entry name" value="T(6)A37_SUA5"/>
</dbReference>
<feature type="binding site" evidence="14">
    <location>
        <position position="126"/>
    </location>
    <ligand>
        <name>L-threonine</name>
        <dbReference type="ChEBI" id="CHEBI:57926"/>
    </ligand>
</feature>
<evidence type="ECO:0000256" key="11">
    <source>
        <dbReference type="ARBA" id="ARBA00029774"/>
    </source>
</evidence>
<dbReference type="InterPro" id="IPR050156">
    <property type="entry name" value="TC-AMP_synthase_SUA5"/>
</dbReference>
<dbReference type="Gene3D" id="3.90.870.10">
    <property type="entry name" value="DHBP synthase"/>
    <property type="match status" value="1"/>
</dbReference>
<dbReference type="Proteomes" id="UP000029389">
    <property type="component" value="Unassembled WGS sequence"/>
</dbReference>
<dbReference type="Proteomes" id="UP000264294">
    <property type="component" value="Unassembled WGS sequence"/>
</dbReference>
<feature type="binding site" evidence="14">
    <location>
        <position position="186"/>
    </location>
    <ligand>
        <name>L-threonine</name>
        <dbReference type="ChEBI" id="CHEBI:57926"/>
    </ligand>
</feature>
<evidence type="ECO:0000256" key="5">
    <source>
        <dbReference type="ARBA" id="ARBA00022490"/>
    </source>
</evidence>
<evidence type="ECO:0000256" key="14">
    <source>
        <dbReference type="PIRSR" id="PIRSR004930-1"/>
    </source>
</evidence>
<reference evidence="16 18" key="1">
    <citation type="submission" date="2014-04" db="EMBL/GenBank/DDBJ databases">
        <authorList>
            <person name="Bishop-Lilly K.A."/>
            <person name="Broomall S.M."/>
            <person name="Chain P.S."/>
            <person name="Chertkov O."/>
            <person name="Coyne S.R."/>
            <person name="Daligault H.E."/>
            <person name="Davenport K.W."/>
            <person name="Erkkila T."/>
            <person name="Frey K.G."/>
            <person name="Gibbons H.S."/>
            <person name="Gu W."/>
            <person name="Jaissle J."/>
            <person name="Johnson S.L."/>
            <person name="Koroleva G.I."/>
            <person name="Ladner J.T."/>
            <person name="Lo C.-C."/>
            <person name="Minogue T.D."/>
            <person name="Munk C."/>
            <person name="Palacios G.F."/>
            <person name="Redden C.L."/>
            <person name="Rosenzweig C.N."/>
            <person name="Scholz M.B."/>
            <person name="Teshima H."/>
            <person name="Xu Y."/>
        </authorList>
    </citation>
    <scope>NUCLEOTIDE SEQUENCE [LARGE SCALE GENOMIC DNA]</scope>
    <source>
        <strain evidence="16 18">BHP</strain>
    </source>
</reference>
<organism evidence="16 18">
    <name type="scientific">Bacillus clarus</name>
    <dbReference type="NCBI Taxonomy" id="2338372"/>
    <lineage>
        <taxon>Bacteria</taxon>
        <taxon>Bacillati</taxon>
        <taxon>Bacillota</taxon>
        <taxon>Bacilli</taxon>
        <taxon>Bacillales</taxon>
        <taxon>Bacillaceae</taxon>
        <taxon>Bacillus</taxon>
        <taxon>Bacillus cereus group</taxon>
    </lineage>
</organism>
<dbReference type="Pfam" id="PF01300">
    <property type="entry name" value="Sua5_yciO_yrdC"/>
    <property type="match status" value="1"/>
</dbReference>
<dbReference type="PIRSF" id="PIRSF004930">
    <property type="entry name" value="Tln_factor_SUA5"/>
    <property type="match status" value="1"/>
</dbReference>
<dbReference type="GO" id="GO:0005524">
    <property type="term" value="F:ATP binding"/>
    <property type="evidence" value="ECO:0007669"/>
    <property type="project" value="UniProtKB-UniRule"/>
</dbReference>
<dbReference type="PATRIC" id="fig|1405.8.peg.2491"/>
<keyword evidence="9 13" id="KW-0547">Nucleotide-binding</keyword>
<keyword evidence="19" id="KW-1185">Reference proteome</keyword>
<keyword evidence="8 13" id="KW-0548">Nucleotidyltransferase</keyword>
<keyword evidence="5 13" id="KW-0963">Cytoplasm</keyword>
<feature type="domain" description="YrdC-like" evidence="15">
    <location>
        <begin position="18"/>
        <end position="204"/>
    </location>
</feature>
<dbReference type="InterPro" id="IPR006070">
    <property type="entry name" value="Sua5-like_dom"/>
</dbReference>
<dbReference type="GO" id="GO:0000049">
    <property type="term" value="F:tRNA binding"/>
    <property type="evidence" value="ECO:0007669"/>
    <property type="project" value="TreeGrafter"/>
</dbReference>
<sequence length="347" mass="37517">MHTSIWVVDNVVEIKKDYPQLQEAARLLRENEAIAFPTETVYGLGANAMNDEAIAKIFEAKGRPSDNPLIVHIGAKSQLDGIVREIPPVAEKLMEHFWPGPLTIILPRKEGISEKVTAGLDTVGVRMPDHPVALALIEKANVPVAAPSANRSGRPSPTLASHVYEDLNGKISGIVDGGATGVGVESTVIDCTSEVPTILRPGGITKEQLEEVIGRVSLDPALKDEKEKPKSPGMKYTHYAPKAPLSIVEGSREFIQKLVDEKKQEGYTVGVLTTEEYQHVYSADVVLSCGLRSDLASVATKLYDVLRTFDASEVDVIFSEPFPNEGIGSAIMNRLTKAAGHHVIVES</sequence>
<feature type="binding site" evidence="14">
    <location>
        <position position="200"/>
    </location>
    <ligand>
        <name>ATP</name>
        <dbReference type="ChEBI" id="CHEBI:30616"/>
    </ligand>
</feature>
<evidence type="ECO:0000256" key="6">
    <source>
        <dbReference type="ARBA" id="ARBA00022679"/>
    </source>
</evidence>
<feature type="binding site" evidence="14">
    <location>
        <position position="72"/>
    </location>
    <ligand>
        <name>L-threonine</name>
        <dbReference type="ChEBI" id="CHEBI:57926"/>
    </ligand>
</feature>
<dbReference type="eggNOG" id="COG0009">
    <property type="taxonomic scope" value="Bacteria"/>
</dbReference>
<feature type="binding site" evidence="14">
    <location>
        <position position="156"/>
    </location>
    <ligand>
        <name>ATP</name>
        <dbReference type="ChEBI" id="CHEBI:30616"/>
    </ligand>
</feature>
<comment type="caution">
    <text evidence="16">The sequence shown here is derived from an EMBL/GenBank/DDBJ whole genome shotgun (WGS) entry which is preliminary data.</text>
</comment>
<dbReference type="FunFam" id="3.90.870.10:FF:000008">
    <property type="entry name" value="Threonylcarbamoyl-AMP synthase"/>
    <property type="match status" value="1"/>
</dbReference>
<feature type="binding site" evidence="14">
    <location>
        <position position="239"/>
    </location>
    <ligand>
        <name>ATP</name>
        <dbReference type="ChEBI" id="CHEBI:30616"/>
    </ligand>
</feature>
<evidence type="ECO:0000313" key="16">
    <source>
        <dbReference type="EMBL" id="KFN02703.1"/>
    </source>
</evidence>
<dbReference type="PANTHER" id="PTHR17490:SF16">
    <property type="entry name" value="THREONYLCARBAMOYL-AMP SYNTHASE"/>
    <property type="match status" value="1"/>
</dbReference>
<comment type="catalytic activity">
    <reaction evidence="12 13">
        <text>L-threonine + hydrogencarbonate + ATP = L-threonylcarbamoyladenylate + diphosphate + H2O</text>
        <dbReference type="Rhea" id="RHEA:36407"/>
        <dbReference type="ChEBI" id="CHEBI:15377"/>
        <dbReference type="ChEBI" id="CHEBI:17544"/>
        <dbReference type="ChEBI" id="CHEBI:30616"/>
        <dbReference type="ChEBI" id="CHEBI:33019"/>
        <dbReference type="ChEBI" id="CHEBI:57926"/>
        <dbReference type="ChEBI" id="CHEBI:73682"/>
        <dbReference type="EC" id="2.7.7.87"/>
    </reaction>
</comment>
<dbReference type="InterPro" id="IPR038385">
    <property type="entry name" value="Sua5/YwlC_C"/>
</dbReference>
<dbReference type="FunFam" id="3.40.50.11030:FF:000001">
    <property type="entry name" value="Threonylcarbamoyl-AMP synthase"/>
    <property type="match status" value="1"/>
</dbReference>
<evidence type="ECO:0000256" key="8">
    <source>
        <dbReference type="ARBA" id="ARBA00022695"/>
    </source>
</evidence>
<keyword evidence="7 13" id="KW-0819">tRNA processing</keyword>
<evidence type="ECO:0000313" key="18">
    <source>
        <dbReference type="Proteomes" id="UP000029389"/>
    </source>
</evidence>
<dbReference type="AlphaFoldDB" id="A0A090YX82"/>
<feature type="binding site" evidence="14">
    <location>
        <position position="67"/>
    </location>
    <ligand>
        <name>ATP</name>
        <dbReference type="ChEBI" id="CHEBI:30616"/>
    </ligand>
</feature>
<evidence type="ECO:0000256" key="9">
    <source>
        <dbReference type="ARBA" id="ARBA00022741"/>
    </source>
</evidence>
<evidence type="ECO:0000256" key="4">
    <source>
        <dbReference type="ARBA" id="ARBA00015492"/>
    </source>
</evidence>
<keyword evidence="6 13" id="KW-0808">Transferase</keyword>
<dbReference type="GO" id="GO:0061710">
    <property type="term" value="F:L-threonylcarbamoyladenylate synthase"/>
    <property type="evidence" value="ECO:0007669"/>
    <property type="project" value="UniProtKB-EC"/>
</dbReference>
<evidence type="ECO:0000256" key="2">
    <source>
        <dbReference type="ARBA" id="ARBA00007663"/>
    </source>
</evidence>
<evidence type="ECO:0000256" key="12">
    <source>
        <dbReference type="ARBA" id="ARBA00048366"/>
    </source>
</evidence>
<gene>
    <name evidence="17" type="ORF">D0U04_08475</name>
    <name evidence="16" type="ORF">DJ93_2307</name>
</gene>
<dbReference type="InterPro" id="IPR005145">
    <property type="entry name" value="Sua5_C"/>
</dbReference>
<evidence type="ECO:0000313" key="19">
    <source>
        <dbReference type="Proteomes" id="UP000264294"/>
    </source>
</evidence>
<accession>A0A090YX82</accession>
<dbReference type="EMBL" id="JMQC01000008">
    <property type="protein sequence ID" value="KFN02703.1"/>
    <property type="molecule type" value="Genomic_DNA"/>
</dbReference>
<proteinExistence type="inferred from homology"/>
<comment type="subcellular location">
    <subcellularLocation>
        <location evidence="1 13">Cytoplasm</location>
    </subcellularLocation>
</comment>
<dbReference type="GO" id="GO:0008033">
    <property type="term" value="P:tRNA processing"/>
    <property type="evidence" value="ECO:0007669"/>
    <property type="project" value="UniProtKB-KW"/>
</dbReference>
<keyword evidence="10 13" id="KW-0067">ATP-binding</keyword>
<dbReference type="GO" id="GO:0006450">
    <property type="term" value="P:regulation of translational fidelity"/>
    <property type="evidence" value="ECO:0007669"/>
    <property type="project" value="TreeGrafter"/>
</dbReference>
<name>A0A090YX82_9BACI</name>
<dbReference type="GO" id="GO:0005737">
    <property type="term" value="C:cytoplasm"/>
    <property type="evidence" value="ECO:0007669"/>
    <property type="project" value="UniProtKB-SubCell"/>
</dbReference>
<reference evidence="17 19" key="2">
    <citation type="submission" date="2018-08" db="EMBL/GenBank/DDBJ databases">
        <title>Bacillus clarus sp. nov. strain PS00077A.</title>
        <authorList>
            <person name="Mendez Acevedo M."/>
            <person name="Carroll L."/>
            <person name="Mukherjee M."/>
            <person name="Wiedmann M."/>
            <person name="Kovac J."/>
        </authorList>
    </citation>
    <scope>NUCLEOTIDE SEQUENCE [LARGE SCALE GENOMIC DNA]</scope>
    <source>
        <strain evidence="17 19">PS00077A</strain>
    </source>
</reference>
<dbReference type="NCBIfam" id="TIGR00057">
    <property type="entry name" value="L-threonylcarbamoyladenylate synthase"/>
    <property type="match status" value="1"/>
</dbReference>
<dbReference type="Pfam" id="PF03481">
    <property type="entry name" value="Sua5_C"/>
    <property type="match status" value="1"/>
</dbReference>
<dbReference type="EMBL" id="QVOD01000007">
    <property type="protein sequence ID" value="RFT67476.1"/>
    <property type="molecule type" value="Genomic_DNA"/>
</dbReference>
<comment type="function">
    <text evidence="13">Required for the formation of a threonylcarbamoyl group on adenosine at position 37 (t(6)A37) in tRNAs that read codons beginning with adenine.</text>
</comment>
<comment type="similarity">
    <text evidence="2 13">Belongs to the SUA5 family.</text>
</comment>
<dbReference type="SUPFAM" id="SSF55821">
    <property type="entry name" value="YrdC/RibB"/>
    <property type="match status" value="1"/>
</dbReference>
<evidence type="ECO:0000259" key="15">
    <source>
        <dbReference type="PROSITE" id="PS51163"/>
    </source>
</evidence>
<feature type="binding site" evidence="14">
    <location>
        <position position="146"/>
    </location>
    <ligand>
        <name>L-threonine</name>
        <dbReference type="ChEBI" id="CHEBI:57926"/>
    </ligand>
</feature>
<evidence type="ECO:0000256" key="1">
    <source>
        <dbReference type="ARBA" id="ARBA00004496"/>
    </source>
</evidence>
<protein>
    <recommendedName>
        <fullName evidence="4 13">Threonylcarbamoyl-AMP synthase</fullName>
        <shortName evidence="13">TC-AMP synthase</shortName>
        <ecNumber evidence="3 13">2.7.7.87</ecNumber>
    </recommendedName>
    <alternativeName>
        <fullName evidence="11 13">L-threonylcarbamoyladenylate synthase</fullName>
    </alternativeName>
</protein>
<dbReference type="PANTHER" id="PTHR17490">
    <property type="entry name" value="SUA5"/>
    <property type="match status" value="1"/>
</dbReference>
<evidence type="ECO:0000313" key="17">
    <source>
        <dbReference type="EMBL" id="RFT67476.1"/>
    </source>
</evidence>
<dbReference type="RefSeq" id="WP_042981060.1">
    <property type="nucleotide sequence ID" value="NZ_JMQC01000008.1"/>
</dbReference>
<dbReference type="GO" id="GO:0003725">
    <property type="term" value="F:double-stranded RNA binding"/>
    <property type="evidence" value="ECO:0007669"/>
    <property type="project" value="UniProtKB-UniRule"/>
</dbReference>
<dbReference type="EC" id="2.7.7.87" evidence="3 13"/>
<dbReference type="PROSITE" id="PS51163">
    <property type="entry name" value="YRDC"/>
    <property type="match status" value="1"/>
</dbReference>
<evidence type="ECO:0000256" key="7">
    <source>
        <dbReference type="ARBA" id="ARBA00022694"/>
    </source>
</evidence>
<feature type="binding site" evidence="14">
    <location>
        <position position="122"/>
    </location>
    <ligand>
        <name>L-threonine</name>
        <dbReference type="ChEBI" id="CHEBI:57926"/>
    </ligand>
</feature>
<evidence type="ECO:0000256" key="10">
    <source>
        <dbReference type="ARBA" id="ARBA00022840"/>
    </source>
</evidence>
<evidence type="ECO:0000256" key="13">
    <source>
        <dbReference type="PIRNR" id="PIRNR004930"/>
    </source>
</evidence>
<feature type="binding site" evidence="14">
    <location>
        <position position="40"/>
    </location>
    <ligand>
        <name>L-threonine</name>
        <dbReference type="ChEBI" id="CHEBI:57926"/>
    </ligand>
</feature>
<dbReference type="Gene3D" id="3.40.50.11030">
    <property type="entry name" value="Threonylcarbamoyl-AMP synthase, C-terminal domain"/>
    <property type="match status" value="1"/>
</dbReference>
<feature type="binding site" evidence="14">
    <location>
        <position position="63"/>
    </location>
    <ligand>
        <name>ATP</name>
        <dbReference type="ChEBI" id="CHEBI:30616"/>
    </ligand>
</feature>
<feature type="binding site" evidence="14">
    <location>
        <position position="148"/>
    </location>
    <ligand>
        <name>ATP</name>
        <dbReference type="ChEBI" id="CHEBI:30616"/>
    </ligand>
</feature>
<evidence type="ECO:0000256" key="3">
    <source>
        <dbReference type="ARBA" id="ARBA00012584"/>
    </source>
</evidence>